<reference evidence="2" key="2">
    <citation type="submission" date="2021-02" db="EMBL/GenBank/DDBJ databases">
        <authorList>
            <person name="Kimball J.A."/>
            <person name="Haas M.W."/>
            <person name="Macchietto M."/>
            <person name="Kono T."/>
            <person name="Duquette J."/>
            <person name="Shao M."/>
        </authorList>
    </citation>
    <scope>NUCLEOTIDE SEQUENCE</scope>
    <source>
        <tissue evidence="2">Fresh leaf tissue</tissue>
    </source>
</reference>
<comment type="caution">
    <text evidence="2">The sequence shown here is derived from an EMBL/GenBank/DDBJ whole genome shotgun (WGS) entry which is preliminary data.</text>
</comment>
<sequence>MMAASGIHRHTTREGCARIVTEPTATTMATRGIQRRATKEGDARTIAGRVETESKIINILTWFESQQPGGGKPAAPDLSAPASGPRGGRLAALDLAAPASDPGGGVADPAMVVVPSLGKGEEKAAGDEKEKTGLAGGGSPAMEVAAAVPAAREERGSLRL</sequence>
<protein>
    <submittedName>
        <fullName evidence="2">Uncharacterized protein</fullName>
    </submittedName>
</protein>
<dbReference type="Proteomes" id="UP000729402">
    <property type="component" value="Unassembled WGS sequence"/>
</dbReference>
<evidence type="ECO:0000256" key="1">
    <source>
        <dbReference type="SAM" id="MobiDB-lite"/>
    </source>
</evidence>
<keyword evidence="3" id="KW-1185">Reference proteome</keyword>
<accession>A0A8J5TGJ6</accession>
<feature type="compositionally biased region" description="Basic and acidic residues" evidence="1">
    <location>
        <begin position="119"/>
        <end position="132"/>
    </location>
</feature>
<evidence type="ECO:0000313" key="2">
    <source>
        <dbReference type="EMBL" id="KAG8076701.1"/>
    </source>
</evidence>
<proteinExistence type="predicted"/>
<dbReference type="AlphaFoldDB" id="A0A8J5TGJ6"/>
<dbReference type="EMBL" id="JAAALK010000283">
    <property type="protein sequence ID" value="KAG8076701.1"/>
    <property type="molecule type" value="Genomic_DNA"/>
</dbReference>
<feature type="region of interest" description="Disordered" evidence="1">
    <location>
        <begin position="118"/>
        <end position="141"/>
    </location>
</feature>
<name>A0A8J5TGJ6_ZIZPA</name>
<gene>
    <name evidence="2" type="ORF">GUJ93_ZPchr0006g44146</name>
</gene>
<organism evidence="2 3">
    <name type="scientific">Zizania palustris</name>
    <name type="common">Northern wild rice</name>
    <dbReference type="NCBI Taxonomy" id="103762"/>
    <lineage>
        <taxon>Eukaryota</taxon>
        <taxon>Viridiplantae</taxon>
        <taxon>Streptophyta</taxon>
        <taxon>Embryophyta</taxon>
        <taxon>Tracheophyta</taxon>
        <taxon>Spermatophyta</taxon>
        <taxon>Magnoliopsida</taxon>
        <taxon>Liliopsida</taxon>
        <taxon>Poales</taxon>
        <taxon>Poaceae</taxon>
        <taxon>BOP clade</taxon>
        <taxon>Oryzoideae</taxon>
        <taxon>Oryzeae</taxon>
        <taxon>Zizaniinae</taxon>
        <taxon>Zizania</taxon>
    </lineage>
</organism>
<feature type="region of interest" description="Disordered" evidence="1">
    <location>
        <begin position="64"/>
        <end position="89"/>
    </location>
</feature>
<reference evidence="2" key="1">
    <citation type="journal article" date="2021" name="bioRxiv">
        <title>Whole Genome Assembly and Annotation of Northern Wild Rice, Zizania palustris L., Supports a Whole Genome Duplication in the Zizania Genus.</title>
        <authorList>
            <person name="Haas M."/>
            <person name="Kono T."/>
            <person name="Macchietto M."/>
            <person name="Millas R."/>
            <person name="McGilp L."/>
            <person name="Shao M."/>
            <person name="Duquette J."/>
            <person name="Hirsch C.N."/>
            <person name="Kimball J."/>
        </authorList>
    </citation>
    <scope>NUCLEOTIDE SEQUENCE</scope>
    <source>
        <tissue evidence="2">Fresh leaf tissue</tissue>
    </source>
</reference>
<evidence type="ECO:0000313" key="3">
    <source>
        <dbReference type="Proteomes" id="UP000729402"/>
    </source>
</evidence>